<feature type="domain" description="SWIM-type" evidence="6">
    <location>
        <begin position="26"/>
        <end position="58"/>
    </location>
</feature>
<proteinExistence type="predicted"/>
<sequence length="210" mass="23914">MEWQVRWAGGLTYEVSHKNRMIIERFVVDLLAETCSCRFWRLCGMPCPHACCAIFEKGDNPEDYCNNFYSPAAYATTYEPEVVAAANEEDPAAVDTTPTANNRSGVNIHRYERIRQVGIGRGRRRGRAASSQPLPTTPVAASSQPLPTTPTHLLDLHNKPYLLKGQPPSLSYLWQLQVCINHLEHLLNLYQRQRCEEEWAAKVRSEETNR</sequence>
<reference evidence="7 8" key="1">
    <citation type="submission" date="2019-01" db="EMBL/GenBank/DDBJ databases">
        <title>Sequencing of cultivated peanut Arachis hypogaea provides insights into genome evolution and oil improvement.</title>
        <authorList>
            <person name="Chen X."/>
        </authorList>
    </citation>
    <scope>NUCLEOTIDE SEQUENCE [LARGE SCALE GENOMIC DNA]</scope>
    <source>
        <strain evidence="8">cv. Fuhuasheng</strain>
        <tissue evidence="7">Leaves</tissue>
    </source>
</reference>
<keyword evidence="8" id="KW-1185">Reference proteome</keyword>
<protein>
    <recommendedName>
        <fullName evidence="6">SWIM-type domain-containing protein</fullName>
    </recommendedName>
</protein>
<evidence type="ECO:0000256" key="4">
    <source>
        <dbReference type="PROSITE-ProRule" id="PRU00325"/>
    </source>
</evidence>
<dbReference type="InterPro" id="IPR006564">
    <property type="entry name" value="Znf_PMZ"/>
</dbReference>
<dbReference type="InterPro" id="IPR007527">
    <property type="entry name" value="Znf_SWIM"/>
</dbReference>
<accession>A0A444X8E6</accession>
<keyword evidence="1" id="KW-0479">Metal-binding</keyword>
<dbReference type="Proteomes" id="UP000289738">
    <property type="component" value="Chromosome B10"/>
</dbReference>
<keyword evidence="2 4" id="KW-0863">Zinc-finger</keyword>
<evidence type="ECO:0000256" key="5">
    <source>
        <dbReference type="SAM" id="MobiDB-lite"/>
    </source>
</evidence>
<evidence type="ECO:0000313" key="7">
    <source>
        <dbReference type="EMBL" id="RYQ85941.1"/>
    </source>
</evidence>
<dbReference type="SMART" id="SM00575">
    <property type="entry name" value="ZnF_PMZ"/>
    <property type="match status" value="1"/>
</dbReference>
<keyword evidence="3" id="KW-0862">Zinc</keyword>
<evidence type="ECO:0000256" key="1">
    <source>
        <dbReference type="ARBA" id="ARBA00022723"/>
    </source>
</evidence>
<feature type="compositionally biased region" description="Polar residues" evidence="5">
    <location>
        <begin position="129"/>
        <end position="144"/>
    </location>
</feature>
<dbReference type="EMBL" id="SDMP01000020">
    <property type="protein sequence ID" value="RYQ85941.1"/>
    <property type="molecule type" value="Genomic_DNA"/>
</dbReference>
<evidence type="ECO:0000313" key="8">
    <source>
        <dbReference type="Proteomes" id="UP000289738"/>
    </source>
</evidence>
<dbReference type="GO" id="GO:0008270">
    <property type="term" value="F:zinc ion binding"/>
    <property type="evidence" value="ECO:0007669"/>
    <property type="project" value="UniProtKB-KW"/>
</dbReference>
<dbReference type="PANTHER" id="PTHR31973">
    <property type="entry name" value="POLYPROTEIN, PUTATIVE-RELATED"/>
    <property type="match status" value="1"/>
</dbReference>
<dbReference type="PROSITE" id="PS50966">
    <property type="entry name" value="ZF_SWIM"/>
    <property type="match status" value="1"/>
</dbReference>
<dbReference type="PANTHER" id="PTHR31973:SF187">
    <property type="entry name" value="MUTATOR TRANSPOSASE MUDRA PROTEIN"/>
    <property type="match status" value="1"/>
</dbReference>
<evidence type="ECO:0000256" key="2">
    <source>
        <dbReference type="ARBA" id="ARBA00022771"/>
    </source>
</evidence>
<name>A0A444X8E6_ARAHY</name>
<evidence type="ECO:0000259" key="6">
    <source>
        <dbReference type="PROSITE" id="PS50966"/>
    </source>
</evidence>
<comment type="caution">
    <text evidence="7">The sequence shown here is derived from an EMBL/GenBank/DDBJ whole genome shotgun (WGS) entry which is preliminary data.</text>
</comment>
<evidence type="ECO:0000256" key="3">
    <source>
        <dbReference type="ARBA" id="ARBA00022833"/>
    </source>
</evidence>
<feature type="region of interest" description="Disordered" evidence="5">
    <location>
        <begin position="121"/>
        <end position="146"/>
    </location>
</feature>
<dbReference type="AlphaFoldDB" id="A0A444X8E6"/>
<organism evidence="7 8">
    <name type="scientific">Arachis hypogaea</name>
    <name type="common">Peanut</name>
    <dbReference type="NCBI Taxonomy" id="3818"/>
    <lineage>
        <taxon>Eukaryota</taxon>
        <taxon>Viridiplantae</taxon>
        <taxon>Streptophyta</taxon>
        <taxon>Embryophyta</taxon>
        <taxon>Tracheophyta</taxon>
        <taxon>Spermatophyta</taxon>
        <taxon>Magnoliopsida</taxon>
        <taxon>eudicotyledons</taxon>
        <taxon>Gunneridae</taxon>
        <taxon>Pentapetalae</taxon>
        <taxon>rosids</taxon>
        <taxon>fabids</taxon>
        <taxon>Fabales</taxon>
        <taxon>Fabaceae</taxon>
        <taxon>Papilionoideae</taxon>
        <taxon>50 kb inversion clade</taxon>
        <taxon>dalbergioids sensu lato</taxon>
        <taxon>Dalbergieae</taxon>
        <taxon>Pterocarpus clade</taxon>
        <taxon>Arachis</taxon>
    </lineage>
</organism>
<gene>
    <name evidence="7" type="ORF">Ahy_B10g105588</name>
</gene>